<dbReference type="SUPFAM" id="SSF49478">
    <property type="entry name" value="Cna protein B-type domain"/>
    <property type="match status" value="6"/>
</dbReference>
<feature type="domain" description="CNA-B" evidence="9">
    <location>
        <begin position="1639"/>
        <end position="1726"/>
    </location>
</feature>
<proteinExistence type="predicted"/>
<evidence type="ECO:0000259" key="8">
    <source>
        <dbReference type="Pfam" id="PF05737"/>
    </source>
</evidence>
<dbReference type="Pfam" id="PF17961">
    <property type="entry name" value="Big_8"/>
    <property type="match status" value="1"/>
</dbReference>
<reference evidence="12 13" key="1">
    <citation type="submission" date="2014-12" db="EMBL/GenBank/DDBJ databases">
        <title>Draft genome sequences of 29 type strains of Enterococci.</title>
        <authorList>
            <person name="Zhong Z."/>
            <person name="Sun Z."/>
            <person name="Liu W."/>
            <person name="Zhang W."/>
            <person name="Zhang H."/>
        </authorList>
    </citation>
    <scope>NUCLEOTIDE SEQUENCE [LARGE SCALE GENOMIC DNA]</scope>
    <source>
        <strain evidence="12 13">DSM 22802</strain>
    </source>
</reference>
<evidence type="ECO:0000256" key="2">
    <source>
        <dbReference type="ARBA" id="ARBA00022512"/>
    </source>
</evidence>
<feature type="domain" description="CNA-B" evidence="9">
    <location>
        <begin position="1869"/>
        <end position="1953"/>
    </location>
</feature>
<dbReference type="InterPro" id="IPR013783">
    <property type="entry name" value="Ig-like_fold"/>
</dbReference>
<evidence type="ECO:0000313" key="13">
    <source>
        <dbReference type="Proteomes" id="UP000183700"/>
    </source>
</evidence>
<dbReference type="Gene3D" id="2.60.40.740">
    <property type="match status" value="5"/>
</dbReference>
<evidence type="ECO:0000256" key="5">
    <source>
        <dbReference type="ARBA" id="ARBA00023088"/>
    </source>
</evidence>
<feature type="domain" description="Collagen binding" evidence="8">
    <location>
        <begin position="847"/>
        <end position="975"/>
    </location>
</feature>
<evidence type="ECO:0000259" key="10">
    <source>
        <dbReference type="Pfam" id="PF17802"/>
    </source>
</evidence>
<dbReference type="InterPro" id="IPR008454">
    <property type="entry name" value="Collagen-bd_Cna-like_B-typ_dom"/>
</dbReference>
<dbReference type="NCBIfam" id="TIGR01167">
    <property type="entry name" value="LPXTG_anchor"/>
    <property type="match status" value="1"/>
</dbReference>
<evidence type="ECO:0000256" key="3">
    <source>
        <dbReference type="ARBA" id="ARBA00022525"/>
    </source>
</evidence>
<evidence type="ECO:0000256" key="1">
    <source>
        <dbReference type="ARBA" id="ARBA00004168"/>
    </source>
</evidence>
<dbReference type="Pfam" id="PF17802">
    <property type="entry name" value="SpaA"/>
    <property type="match status" value="3"/>
</dbReference>
<dbReference type="CDD" id="cd00222">
    <property type="entry name" value="CollagenBindB"/>
    <property type="match status" value="4"/>
</dbReference>
<dbReference type="GO" id="GO:0007155">
    <property type="term" value="P:cell adhesion"/>
    <property type="evidence" value="ECO:0007669"/>
    <property type="project" value="InterPro"/>
</dbReference>
<dbReference type="Proteomes" id="UP000183700">
    <property type="component" value="Unassembled WGS sequence"/>
</dbReference>
<dbReference type="InterPro" id="IPR008966">
    <property type="entry name" value="Adhesion_dom_sf"/>
</dbReference>
<feature type="domain" description="SDR-like Ig" evidence="11">
    <location>
        <begin position="279"/>
        <end position="366"/>
    </location>
</feature>
<dbReference type="Gene3D" id="2.60.40.1280">
    <property type="match status" value="1"/>
</dbReference>
<feature type="domain" description="CNA-B" evidence="9">
    <location>
        <begin position="1441"/>
        <end position="1532"/>
    </location>
</feature>
<feature type="region of interest" description="Disordered" evidence="6">
    <location>
        <begin position="163"/>
        <end position="260"/>
    </location>
</feature>
<accession>A0A1L8SWE4</accession>
<dbReference type="SUPFAM" id="SSF49401">
    <property type="entry name" value="Bacterial adhesins"/>
    <property type="match status" value="6"/>
</dbReference>
<dbReference type="InterPro" id="IPR041171">
    <property type="entry name" value="SDR_Ig"/>
</dbReference>
<dbReference type="Pfam" id="PF05738">
    <property type="entry name" value="Cna_B"/>
    <property type="match status" value="5"/>
</dbReference>
<dbReference type="Pfam" id="PF05737">
    <property type="entry name" value="Collagen_bind"/>
    <property type="match status" value="1"/>
</dbReference>
<dbReference type="Gene3D" id="2.60.40.1140">
    <property type="entry name" value="Collagen-binding surface protein Cna, B-type domain"/>
    <property type="match status" value="5"/>
</dbReference>
<name>A0A1L8SWE4_9ENTE</name>
<feature type="compositionally biased region" description="Low complexity" evidence="6">
    <location>
        <begin position="1974"/>
        <end position="1989"/>
    </location>
</feature>
<feature type="compositionally biased region" description="Polar residues" evidence="6">
    <location>
        <begin position="1951"/>
        <end position="1969"/>
    </location>
</feature>
<keyword evidence="7" id="KW-0812">Transmembrane</keyword>
<evidence type="ECO:0000256" key="4">
    <source>
        <dbReference type="ARBA" id="ARBA00022729"/>
    </source>
</evidence>
<dbReference type="OrthoDB" id="1744455at2"/>
<feature type="domain" description="CNA-B" evidence="9">
    <location>
        <begin position="1538"/>
        <end position="1632"/>
    </location>
</feature>
<dbReference type="InterPro" id="IPR041033">
    <property type="entry name" value="SpaA_PFL_dom_1"/>
</dbReference>
<feature type="compositionally biased region" description="Low complexity" evidence="6">
    <location>
        <begin position="169"/>
        <end position="178"/>
    </location>
</feature>
<keyword evidence="5" id="KW-0572">Peptidoglycan-anchor</keyword>
<keyword evidence="2" id="KW-0134">Cell wall</keyword>
<dbReference type="InterPro" id="IPR008456">
    <property type="entry name" value="Collagen-bd_dom"/>
</dbReference>
<feature type="region of interest" description="Disordered" evidence="6">
    <location>
        <begin position="684"/>
        <end position="711"/>
    </location>
</feature>
<feature type="domain" description="CNA-B" evidence="9">
    <location>
        <begin position="1759"/>
        <end position="1862"/>
    </location>
</feature>
<feature type="compositionally biased region" description="Polar residues" evidence="6">
    <location>
        <begin position="186"/>
        <end position="200"/>
    </location>
</feature>
<keyword evidence="3" id="KW-0964">Secreted</keyword>
<keyword evidence="7" id="KW-0472">Membrane</keyword>
<feature type="domain" description="SpaA-like prealbumin fold" evidence="10">
    <location>
        <begin position="1139"/>
        <end position="1208"/>
    </location>
</feature>
<dbReference type="STRING" id="319970.RV00_GL001714"/>
<feature type="region of interest" description="Disordered" evidence="6">
    <location>
        <begin position="1951"/>
        <end position="1994"/>
    </location>
</feature>
<evidence type="ECO:0000259" key="11">
    <source>
        <dbReference type="Pfam" id="PF17961"/>
    </source>
</evidence>
<evidence type="ECO:0000313" key="12">
    <source>
        <dbReference type="EMBL" id="OJG36355.1"/>
    </source>
</evidence>
<sequence length="2025" mass="221115">MKIKEKCQTLVLLFAILLPFAQYLCTGLVAVAETLNTQSVELFENENGNATLDYSVNLEEDTIDWNYSYQKNASDEDTQFGLELMSDGQSLGLKEIVSLSGASFASSNDQLLQQTATKVNENGTVSFKTALVEEIKIYPMIMQRGETGAEDLLKDSSPATVHVDIPQTESSENNSSEEILSEDQQPDNATVESETPSDVQETLPEESTEASKEVLQEAPKVAKRASKAVEPQNQGRDITSLSGSESMKQDSEGNKTIFDSAKITKDGKEIDGKDIQVNDSLLLQYTWSLPEALRKNIKAGDYFDFKLPEKFTIKGNGPLTGNLSDTNGVTFGQFTIQKDGSVRIVFTEAVEKNSGIKGTLNVAGNVSLKDGEGGGETTIVIPFVDGDVHVVPDIVVPNSKDLSKKVLSQTDAKDIQGNKGEVTWQIIANNTGKTMTDGQLTDTLPAGVTYSGDLKVMSYKVDLVSGNRIEPGTDATDQVTGKPANGASAFTLGLPTSDEAYVISFKTTVDFDKLKTDTSGNQAPTATNLTAKVVNQAKLTSKETGDVKANATATFNSASTLKKTAGKYDATNEVIPWTITFTKSGMDIPADTKFIDVMTNGQKPADAAGNVLTLAQLQKMISDAFNKGGSNSGKTVLATESANGYTLTFPQGISDSFNFTMYTSTKGGDATSYKNSITWNNKGDHPEVPIPHDNSGVIKSSDKGTGTISPEKNDGKVTWTITVNSEHAMLDSWYIIDTLTNSTWDGKSSSITVKEVKKGQEDNAATLVDSKDYTVSDITDKKFKLDYNNKSDSKFIITYQSNYDKNSLSTTVKNNVTYRYTQGGRSWSSSKDSSFQTPGDQRQKIAGNKGGEFNAVTNQVTWTIGLNTSTAVPYGDNAVLTDPIPTGQVYDSSVTPLVKDTAGNAVAGFTFKLVEKGETETINGKKIDGGANGVLVVTGFKKGAADQYKVTFTTKVVTDKDTIAAGSATNKAYYQDDTNQPLEVTATVQYTNNNSYVNKTHQYDKSKDGDTIHYSIEVNPTSLTLKNVQLIDGSWQNLKVIPSTVKIVNNATKADVTDDFKLETAEQQFKILFNDINQHYTVTYDATIIYTGNPGATVPVSNKVTITGDNIKTDTNDTDKTTEIVVPDAGGTAEGEVRKLVVQKKDQNSEAKLEGVTLALYRGPVANGQLVAEQITNSEGQATFDNLTYDTYTLVEVKPVDGYYISEALAKGITYQIDSNVDKETGEVANAENQQMGKIKLTKVDANDSNKLLDGAVFKLYEKDGTTQVTKDALGNSIDQFVTTNGTIEIDNLIPGDYVLKEINAPSGYQLSTDTVPANVEPGKTSEVTAKNKIYKGVIEFVKTDGNKKLSGAEFTLSYDGNPEHDVVKTSDKNGLVSFDLEANKVYTVKETKNPLGYLGSFELTKIQVTDTGKVIYGDEGKEYAAGQPLEVQNELETIDINGEKTWNIADNDASFVLPQSIKVELYQKGAAGSKALHKTVQVTADDQWQYRFTKLPKYDTSVTPPLAYEYSIAEQATGFTTEVSGTDLINTLKTTEIKGTKTWDSLAEKYNLIPDSIVVHLEYSLDKGNTWQAYMRNNQAVTQQVSKDDSWSYAFSNLPQNYQGSAEVQYRVKEEAITGFSPEVTGNNIKNNLDTTEIAVEKTWSDQDNYYSTRPTDLSFTLMVKTGADWQTFEEVYGVEKTITLNGQGNKWTGSFTKLPKYDQAGQLIQYAVRENLAGSASTYTPSGGQIGEQQQTLEVAQGEKVTFTNNLNTLELTVKKEWDDFDNKFNTRPEKITFQLYSWSDGMAESLATEVGTPASPQGIFEIMGPDFTPLNIAGLPAADKLGRQMHYKVKEIDVPDNYNQTPAYQATTNGLNVTNELLTTEINGRKIWDDQENQAGIRPDSVLIALMQDGQKIGEVTVTDEMNWRYTFEELPLYDPSGREYEYTVKEENIPTGYVSQVNGYTITNTHVPETPNRSNLPNTSGGKKVTQSNSTSGQSSNSTRSLPKTNDTHNYEWVLAGLLMLIVVSGLVLKRRKTVNR</sequence>
<comment type="subcellular location">
    <subcellularLocation>
        <location evidence="1">Secreted</location>
        <location evidence="1">Cell wall</location>
        <topology evidence="1">Peptidoglycan-anchor</topology>
    </subcellularLocation>
</comment>
<feature type="region of interest" description="Disordered" evidence="6">
    <location>
        <begin position="823"/>
        <end position="847"/>
    </location>
</feature>
<dbReference type="RefSeq" id="WP_071861597.1">
    <property type="nucleotide sequence ID" value="NZ_JBHLVS010000031.1"/>
</dbReference>
<keyword evidence="7" id="KW-1133">Transmembrane helix</keyword>
<feature type="domain" description="SpaA-like prealbumin fold" evidence="10">
    <location>
        <begin position="1237"/>
        <end position="1333"/>
    </location>
</feature>
<dbReference type="InterPro" id="IPR011252">
    <property type="entry name" value="Fibrogen-bd_dom1"/>
</dbReference>
<evidence type="ECO:0000256" key="6">
    <source>
        <dbReference type="SAM" id="MobiDB-lite"/>
    </source>
</evidence>
<dbReference type="Gene3D" id="2.60.40.10">
    <property type="entry name" value="Immunoglobulins"/>
    <property type="match status" value="3"/>
</dbReference>
<organism evidence="12 13">
    <name type="scientific">Enterococcus devriesei</name>
    <dbReference type="NCBI Taxonomy" id="319970"/>
    <lineage>
        <taxon>Bacteria</taxon>
        <taxon>Bacillati</taxon>
        <taxon>Bacillota</taxon>
        <taxon>Bacilli</taxon>
        <taxon>Lactobacillales</taxon>
        <taxon>Enterococcaceae</taxon>
        <taxon>Enterococcus</taxon>
    </lineage>
</organism>
<feature type="compositionally biased region" description="Polar residues" evidence="6">
    <location>
        <begin position="231"/>
        <end position="246"/>
    </location>
</feature>
<feature type="domain" description="SpaA-like prealbumin fold" evidence="10">
    <location>
        <begin position="1339"/>
        <end position="1414"/>
    </location>
</feature>
<evidence type="ECO:0008006" key="14">
    <source>
        <dbReference type="Google" id="ProtNLM"/>
    </source>
</evidence>
<evidence type="ECO:0000256" key="7">
    <source>
        <dbReference type="SAM" id="Phobius"/>
    </source>
</evidence>
<protein>
    <recommendedName>
        <fullName evidence="14">LPXTG-domain-containing protein cell wall anchor domain</fullName>
    </recommendedName>
</protein>
<keyword evidence="4" id="KW-0732">Signal</keyword>
<comment type="caution">
    <text evidence="12">The sequence shown here is derived from an EMBL/GenBank/DDBJ whole genome shotgun (WGS) entry which is preliminary data.</text>
</comment>
<feature type="transmembrane region" description="Helical" evidence="7">
    <location>
        <begin position="1999"/>
        <end position="2017"/>
    </location>
</feature>
<dbReference type="GO" id="GO:0005518">
    <property type="term" value="F:collagen binding"/>
    <property type="evidence" value="ECO:0007669"/>
    <property type="project" value="InterPro"/>
</dbReference>
<evidence type="ECO:0000259" key="9">
    <source>
        <dbReference type="Pfam" id="PF05738"/>
    </source>
</evidence>
<keyword evidence="13" id="KW-1185">Reference proteome</keyword>
<gene>
    <name evidence="12" type="ORF">RV00_GL001714</name>
</gene>
<dbReference type="EMBL" id="JXKM01000003">
    <property type="protein sequence ID" value="OJG36355.1"/>
    <property type="molecule type" value="Genomic_DNA"/>
</dbReference>